<accession>A0ABR1F706</accession>
<organism evidence="9 10">
    <name type="scientific">Myxozyma melibiosi</name>
    <dbReference type="NCBI Taxonomy" id="54550"/>
    <lineage>
        <taxon>Eukaryota</taxon>
        <taxon>Fungi</taxon>
        <taxon>Dikarya</taxon>
        <taxon>Ascomycota</taxon>
        <taxon>Saccharomycotina</taxon>
        <taxon>Lipomycetes</taxon>
        <taxon>Lipomycetales</taxon>
        <taxon>Lipomycetaceae</taxon>
        <taxon>Myxozyma</taxon>
    </lineage>
</organism>
<dbReference type="Pfam" id="PF02089">
    <property type="entry name" value="Palm_thioest"/>
    <property type="match status" value="1"/>
</dbReference>
<protein>
    <recommendedName>
        <fullName evidence="2">Palmitoyl-protein thioesterase 1</fullName>
        <ecNumber evidence="1">3.1.2.22</ecNumber>
    </recommendedName>
    <alternativeName>
        <fullName evidence="7">Palmitoyl-protein hydrolase 1</fullName>
    </alternativeName>
</protein>
<evidence type="ECO:0000256" key="4">
    <source>
        <dbReference type="ARBA" id="ARBA00022801"/>
    </source>
</evidence>
<dbReference type="PRINTS" id="PR00414">
    <property type="entry name" value="PPTHIESTRASE"/>
</dbReference>
<dbReference type="InterPro" id="IPR029058">
    <property type="entry name" value="AB_hydrolase_fold"/>
</dbReference>
<evidence type="ECO:0000256" key="2">
    <source>
        <dbReference type="ARBA" id="ARBA00014212"/>
    </source>
</evidence>
<dbReference type="EMBL" id="JBBJBU010000005">
    <property type="protein sequence ID" value="KAK7205606.1"/>
    <property type="molecule type" value="Genomic_DNA"/>
</dbReference>
<dbReference type="InterPro" id="IPR002472">
    <property type="entry name" value="Palm_thioest"/>
</dbReference>
<keyword evidence="10" id="KW-1185">Reference proteome</keyword>
<dbReference type="GeneID" id="90036333"/>
<evidence type="ECO:0000256" key="3">
    <source>
        <dbReference type="ARBA" id="ARBA00022729"/>
    </source>
</evidence>
<feature type="signal peptide" evidence="8">
    <location>
        <begin position="1"/>
        <end position="20"/>
    </location>
</feature>
<evidence type="ECO:0000256" key="8">
    <source>
        <dbReference type="SAM" id="SignalP"/>
    </source>
</evidence>
<keyword evidence="5" id="KW-1015">Disulfide bond</keyword>
<keyword evidence="6" id="KW-0325">Glycoprotein</keyword>
<evidence type="ECO:0000256" key="5">
    <source>
        <dbReference type="ARBA" id="ARBA00023157"/>
    </source>
</evidence>
<dbReference type="Gene3D" id="3.40.50.1820">
    <property type="entry name" value="alpha/beta hydrolase"/>
    <property type="match status" value="1"/>
</dbReference>
<feature type="chain" id="PRO_5047405163" description="Palmitoyl-protein thioesterase 1" evidence="8">
    <location>
        <begin position="21"/>
        <end position="342"/>
    </location>
</feature>
<evidence type="ECO:0000313" key="9">
    <source>
        <dbReference type="EMBL" id="KAK7205606.1"/>
    </source>
</evidence>
<proteinExistence type="predicted"/>
<keyword evidence="3 8" id="KW-0732">Signal</keyword>
<dbReference type="Proteomes" id="UP001498771">
    <property type="component" value="Unassembled WGS sequence"/>
</dbReference>
<keyword evidence="4 9" id="KW-0378">Hydrolase</keyword>
<evidence type="ECO:0000256" key="6">
    <source>
        <dbReference type="ARBA" id="ARBA00023180"/>
    </source>
</evidence>
<dbReference type="RefSeq" id="XP_064768639.1">
    <property type="nucleotide sequence ID" value="XM_064910821.1"/>
</dbReference>
<reference evidence="9 10" key="1">
    <citation type="submission" date="2024-03" db="EMBL/GenBank/DDBJ databases">
        <title>Genome-scale model development and genomic sequencing of the oleaginous clade Lipomyces.</title>
        <authorList>
            <consortium name="Lawrence Berkeley National Laboratory"/>
            <person name="Czajka J.J."/>
            <person name="Han Y."/>
            <person name="Kim J."/>
            <person name="Mondo S.J."/>
            <person name="Hofstad B.A."/>
            <person name="Robles A."/>
            <person name="Haridas S."/>
            <person name="Riley R."/>
            <person name="LaButti K."/>
            <person name="Pangilinan J."/>
            <person name="Andreopoulos W."/>
            <person name="Lipzen A."/>
            <person name="Yan J."/>
            <person name="Wang M."/>
            <person name="Ng V."/>
            <person name="Grigoriev I.V."/>
            <person name="Spatafora J.W."/>
            <person name="Magnuson J.K."/>
            <person name="Baker S.E."/>
            <person name="Pomraning K.R."/>
        </authorList>
    </citation>
    <scope>NUCLEOTIDE SEQUENCE [LARGE SCALE GENOMIC DNA]</scope>
    <source>
        <strain evidence="9 10">Phaff 52-87</strain>
    </source>
</reference>
<gene>
    <name evidence="9" type="ORF">BZA70DRAFT_257398</name>
</gene>
<name>A0ABR1F706_9ASCO</name>
<dbReference type="SUPFAM" id="SSF53474">
    <property type="entry name" value="alpha/beta-Hydrolases"/>
    <property type="match status" value="1"/>
</dbReference>
<sequence>MVHLGAVLLALGCLLATAAAESAVRPVVMWHGLGDDYKSGGMQRVESLIKDMYPGIFVHSVYLDEDPEKDSKASLFGSLNEQIQFVCDQLASIPELANGFDGLGFSQGGLFLRGYVERCNAPKVHNLLTFGSPQNGVEDMPPCENPRDFVCRRRNAVLKTQAYAAYAQNSVTVAQYYRDLDRYDKYLEFSAYLADVNNERSTKNITYADNIKSLENLVLYLFTEDQTVVPKESAWFGQTDKSNGAQMSLEDRALFQEDWIGLKSLYQDGKLKREILEGRHMNITNATVLDFAAKYLGSSGQFEPMVAMSAPDAVQEAMVRFGQSFHDRLQVVLSAMAGMAYM</sequence>
<dbReference type="EC" id="3.1.2.22" evidence="1"/>
<dbReference type="PANTHER" id="PTHR11247">
    <property type="entry name" value="PALMITOYL-PROTEIN THIOESTERASE/DOLICHYLDIPHOSPHATASE 1"/>
    <property type="match status" value="1"/>
</dbReference>
<evidence type="ECO:0000256" key="1">
    <source>
        <dbReference type="ARBA" id="ARBA00012423"/>
    </source>
</evidence>
<comment type="caution">
    <text evidence="9">The sequence shown here is derived from an EMBL/GenBank/DDBJ whole genome shotgun (WGS) entry which is preliminary data.</text>
</comment>
<dbReference type="PANTHER" id="PTHR11247:SF8">
    <property type="entry name" value="PALMITOYL-PROTEIN THIOESTERASE 1"/>
    <property type="match status" value="1"/>
</dbReference>
<dbReference type="GO" id="GO:0016787">
    <property type="term" value="F:hydrolase activity"/>
    <property type="evidence" value="ECO:0007669"/>
    <property type="project" value="UniProtKB-KW"/>
</dbReference>
<evidence type="ECO:0000256" key="7">
    <source>
        <dbReference type="ARBA" id="ARBA00031934"/>
    </source>
</evidence>
<evidence type="ECO:0000313" key="10">
    <source>
        <dbReference type="Proteomes" id="UP001498771"/>
    </source>
</evidence>